<feature type="region of interest" description="Disordered" evidence="1">
    <location>
        <begin position="1"/>
        <end position="36"/>
    </location>
</feature>
<accession>A0ABQ7ZS04</accession>
<evidence type="ECO:0000313" key="2">
    <source>
        <dbReference type="EMBL" id="KAH0883032.1"/>
    </source>
</evidence>
<proteinExistence type="predicted"/>
<evidence type="ECO:0000313" key="3">
    <source>
        <dbReference type="Proteomes" id="UP000824890"/>
    </source>
</evidence>
<sequence>MGFHDGSAELCKPPLSSGVGETEKAFTLPRTMTGDDGSRVAFISRVNRLNMQAAPSPPRAFKRPRRYSKGETPMMETLGITAPTRQSLTGLRKRNGKDQKP</sequence>
<protein>
    <submittedName>
        <fullName evidence="2">Uncharacterized protein</fullName>
    </submittedName>
</protein>
<comment type="caution">
    <text evidence="2">The sequence shown here is derived from an EMBL/GenBank/DDBJ whole genome shotgun (WGS) entry which is preliminary data.</text>
</comment>
<gene>
    <name evidence="2" type="ORF">HID58_059128</name>
</gene>
<dbReference type="Proteomes" id="UP000824890">
    <property type="component" value="Unassembled WGS sequence"/>
</dbReference>
<feature type="region of interest" description="Disordered" evidence="1">
    <location>
        <begin position="53"/>
        <end position="101"/>
    </location>
</feature>
<organism evidence="2 3">
    <name type="scientific">Brassica napus</name>
    <name type="common">Rape</name>
    <dbReference type="NCBI Taxonomy" id="3708"/>
    <lineage>
        <taxon>Eukaryota</taxon>
        <taxon>Viridiplantae</taxon>
        <taxon>Streptophyta</taxon>
        <taxon>Embryophyta</taxon>
        <taxon>Tracheophyta</taxon>
        <taxon>Spermatophyta</taxon>
        <taxon>Magnoliopsida</taxon>
        <taxon>eudicotyledons</taxon>
        <taxon>Gunneridae</taxon>
        <taxon>Pentapetalae</taxon>
        <taxon>rosids</taxon>
        <taxon>malvids</taxon>
        <taxon>Brassicales</taxon>
        <taxon>Brassicaceae</taxon>
        <taxon>Brassiceae</taxon>
        <taxon>Brassica</taxon>
    </lineage>
</organism>
<reference evidence="2 3" key="1">
    <citation type="submission" date="2021-05" db="EMBL/GenBank/DDBJ databases">
        <title>Genome Assembly of Synthetic Allotetraploid Brassica napus Reveals Homoeologous Exchanges between Subgenomes.</title>
        <authorList>
            <person name="Davis J.T."/>
        </authorList>
    </citation>
    <scope>NUCLEOTIDE SEQUENCE [LARGE SCALE GENOMIC DNA]</scope>
    <source>
        <strain evidence="3">cv. Da-Ae</strain>
        <tissue evidence="2">Seedling</tissue>
    </source>
</reference>
<keyword evidence="3" id="KW-1185">Reference proteome</keyword>
<name>A0ABQ7ZS04_BRANA</name>
<evidence type="ECO:0000256" key="1">
    <source>
        <dbReference type="SAM" id="MobiDB-lite"/>
    </source>
</evidence>
<dbReference type="EMBL" id="JAGKQM010000014">
    <property type="protein sequence ID" value="KAH0883032.1"/>
    <property type="molecule type" value="Genomic_DNA"/>
</dbReference>